<organism evidence="1 2">
    <name type="scientific">Ferrimonas balearica (strain DSM 9799 / CCM 4581 / KCTC 23876 / PAT)</name>
    <dbReference type="NCBI Taxonomy" id="550540"/>
    <lineage>
        <taxon>Bacteria</taxon>
        <taxon>Pseudomonadati</taxon>
        <taxon>Pseudomonadota</taxon>
        <taxon>Gammaproteobacteria</taxon>
        <taxon>Alteromonadales</taxon>
        <taxon>Ferrimonadaceae</taxon>
        <taxon>Ferrimonas</taxon>
    </lineage>
</organism>
<dbReference type="GeneID" id="67181962"/>
<sequence length="198" mass="22969">MDKLTRQDLWSLEEYAQRRAGFRQQVLDHKRDLQLTLGEPLRLLFEDRLTIQYQIQEMLRIERVFEPDAIQEELDAYNPLIPDGRNWKATMLLEYADVNVRRRALAELVGVEHKVWVQVGEQAPVFAIADEDLERSDEHKTSSVHFLRWELDDSMILALNQGAPVRFGCDHPALTISADLTAPQIEALRACLDQPRSH</sequence>
<evidence type="ECO:0000313" key="2">
    <source>
        <dbReference type="Proteomes" id="UP000006683"/>
    </source>
</evidence>
<dbReference type="InterPro" id="IPR021890">
    <property type="entry name" value="DUF3501"/>
</dbReference>
<accession>E1SS05</accession>
<evidence type="ECO:0008006" key="3">
    <source>
        <dbReference type="Google" id="ProtNLM"/>
    </source>
</evidence>
<dbReference type="OrthoDB" id="9780579at2"/>
<dbReference type="KEGG" id="fbl:Fbal_1757"/>
<name>E1SS05_FERBD</name>
<dbReference type="HOGENOM" id="CLU_097886_0_0_6"/>
<gene>
    <name evidence="1" type="ordered locus">Fbal_1757</name>
</gene>
<evidence type="ECO:0000313" key="1">
    <source>
        <dbReference type="EMBL" id="ADN75960.1"/>
    </source>
</evidence>
<protein>
    <recommendedName>
        <fullName evidence="3">DUF3501 domain-containing protein</fullName>
    </recommendedName>
</protein>
<dbReference type="Pfam" id="PF12007">
    <property type="entry name" value="DUF3501"/>
    <property type="match status" value="1"/>
</dbReference>
<dbReference type="EMBL" id="CP002209">
    <property type="protein sequence ID" value="ADN75960.1"/>
    <property type="molecule type" value="Genomic_DNA"/>
</dbReference>
<dbReference type="eggNOG" id="COG0247">
    <property type="taxonomic scope" value="Bacteria"/>
</dbReference>
<keyword evidence="2" id="KW-1185">Reference proteome</keyword>
<dbReference type="RefSeq" id="WP_013345266.1">
    <property type="nucleotide sequence ID" value="NC_014541.1"/>
</dbReference>
<dbReference type="AlphaFoldDB" id="E1SS05"/>
<dbReference type="Proteomes" id="UP000006683">
    <property type="component" value="Chromosome"/>
</dbReference>
<dbReference type="STRING" id="550540.Fbal_1757"/>
<reference evidence="1 2" key="1">
    <citation type="journal article" date="2010" name="Stand. Genomic Sci.">
        <title>Complete genome sequence of Ferrimonas balearica type strain (PAT).</title>
        <authorList>
            <person name="Nolan M."/>
            <person name="Sikorski J."/>
            <person name="Davenport K."/>
            <person name="Lucas S."/>
            <person name="Glavina Del Rio T."/>
            <person name="Tice H."/>
            <person name="Cheng J."/>
            <person name="Goodwin L."/>
            <person name="Pitluck S."/>
            <person name="Liolios K."/>
            <person name="Ivanova N."/>
            <person name="Mavromatis K."/>
            <person name="Ovchinnikova G."/>
            <person name="Pati A."/>
            <person name="Chen A."/>
            <person name="Palaniappan K."/>
            <person name="Land M."/>
            <person name="Hauser L."/>
            <person name="Chang Y."/>
            <person name="Jeffries C."/>
            <person name="Tapia R."/>
            <person name="Brettin T."/>
            <person name="Detter J."/>
            <person name="Han C."/>
            <person name="Yasawong M."/>
            <person name="Rohde M."/>
            <person name="Tindall B."/>
            <person name="Goker M."/>
            <person name="Woyke T."/>
            <person name="Bristow J."/>
            <person name="Eisen J."/>
            <person name="Markowitz V."/>
            <person name="Hugenholtz P."/>
            <person name="Kyrpides N."/>
            <person name="Klenk H."/>
            <person name="Lapidus A."/>
        </authorList>
    </citation>
    <scope>NUCLEOTIDE SEQUENCE [LARGE SCALE GENOMIC DNA]</scope>
    <source>
        <strain evidence="2">DSM 9799 / CCM 4581 / KCTC 23876 / PAT</strain>
    </source>
</reference>
<proteinExistence type="predicted"/>